<evidence type="ECO:0000256" key="3">
    <source>
        <dbReference type="ARBA" id="ARBA00022833"/>
    </source>
</evidence>
<dbReference type="SUPFAM" id="SSF49899">
    <property type="entry name" value="Concanavalin A-like lectins/glucanases"/>
    <property type="match status" value="1"/>
</dbReference>
<dbReference type="InterPro" id="IPR006574">
    <property type="entry name" value="PRY"/>
</dbReference>
<keyword evidence="4" id="KW-1133">Transmembrane helix</keyword>
<keyword evidence="7" id="KW-1185">Reference proteome</keyword>
<organism evidence="6 7">
    <name type="scientific">Coilia grayii</name>
    <name type="common">Gray's grenadier anchovy</name>
    <dbReference type="NCBI Taxonomy" id="363190"/>
    <lineage>
        <taxon>Eukaryota</taxon>
        <taxon>Metazoa</taxon>
        <taxon>Chordata</taxon>
        <taxon>Craniata</taxon>
        <taxon>Vertebrata</taxon>
        <taxon>Euteleostomi</taxon>
        <taxon>Actinopterygii</taxon>
        <taxon>Neopterygii</taxon>
        <taxon>Teleostei</taxon>
        <taxon>Clupei</taxon>
        <taxon>Clupeiformes</taxon>
        <taxon>Clupeoidei</taxon>
        <taxon>Engraulidae</taxon>
        <taxon>Coilinae</taxon>
        <taxon>Coilia</taxon>
    </lineage>
</organism>
<keyword evidence="2" id="KW-0863">Zinc-finger</keyword>
<feature type="domain" description="B30.2/SPRY" evidence="5">
    <location>
        <begin position="31"/>
        <end position="226"/>
    </location>
</feature>
<sequence length="226" mass="25669">MVEHSSINRYAALSSAVILVIALASYRYSLGKELHYKEQHTDNFNPHIPDLPLSIDTASPFVNVSDDLLSAERVNVKLPYPPHPARFLDRPQVLSTHCVSSGSHYWEVEAEGNWELAVAFETIDRRGNPQSSFGKNKESWSLMHQDSKLVTYQDGQKTELSKSLRYTRVAVAVDIQEGTVIFYEVGMKLKQLHMFTPELWKPVCLGLGLYHSAKVTIRKAYEVHRV</sequence>
<dbReference type="InterPro" id="IPR043136">
    <property type="entry name" value="B30.2/SPRY_sf"/>
</dbReference>
<evidence type="ECO:0000313" key="7">
    <source>
        <dbReference type="Proteomes" id="UP001591681"/>
    </source>
</evidence>
<dbReference type="InterPro" id="IPR003879">
    <property type="entry name" value="Butyrophylin_SPRY"/>
</dbReference>
<dbReference type="InterPro" id="IPR001870">
    <property type="entry name" value="B30.2/SPRY"/>
</dbReference>
<evidence type="ECO:0000256" key="1">
    <source>
        <dbReference type="ARBA" id="ARBA00022723"/>
    </source>
</evidence>
<dbReference type="PROSITE" id="PS50188">
    <property type="entry name" value="B302_SPRY"/>
    <property type="match status" value="1"/>
</dbReference>
<dbReference type="EMBL" id="JBHFQA010000006">
    <property type="protein sequence ID" value="KAL2097161.1"/>
    <property type="molecule type" value="Genomic_DNA"/>
</dbReference>
<accession>A0ABD1KDM2</accession>
<keyword evidence="1" id="KW-0479">Metal-binding</keyword>
<dbReference type="Proteomes" id="UP001591681">
    <property type="component" value="Unassembled WGS sequence"/>
</dbReference>
<dbReference type="SMART" id="SM00589">
    <property type="entry name" value="PRY"/>
    <property type="match status" value="1"/>
</dbReference>
<dbReference type="Pfam" id="PF00622">
    <property type="entry name" value="SPRY"/>
    <property type="match status" value="1"/>
</dbReference>
<dbReference type="InterPro" id="IPR003877">
    <property type="entry name" value="SPRY_dom"/>
</dbReference>
<dbReference type="InterPro" id="IPR051051">
    <property type="entry name" value="E3_ubiq-ligase_TRIM/RNF"/>
</dbReference>
<dbReference type="PANTHER" id="PTHR25465">
    <property type="entry name" value="B-BOX DOMAIN CONTAINING"/>
    <property type="match status" value="1"/>
</dbReference>
<keyword evidence="3" id="KW-0862">Zinc</keyword>
<keyword evidence="4" id="KW-0472">Membrane</keyword>
<dbReference type="GO" id="GO:0008270">
    <property type="term" value="F:zinc ion binding"/>
    <property type="evidence" value="ECO:0007669"/>
    <property type="project" value="UniProtKB-KW"/>
</dbReference>
<gene>
    <name evidence="6" type="ORF">ACEWY4_006368</name>
</gene>
<protein>
    <recommendedName>
        <fullName evidence="5">B30.2/SPRY domain-containing protein</fullName>
    </recommendedName>
</protein>
<dbReference type="AlphaFoldDB" id="A0ABD1KDM2"/>
<dbReference type="Gene3D" id="2.60.120.920">
    <property type="match status" value="1"/>
</dbReference>
<evidence type="ECO:0000256" key="2">
    <source>
        <dbReference type="ARBA" id="ARBA00022771"/>
    </source>
</evidence>
<evidence type="ECO:0000313" key="6">
    <source>
        <dbReference type="EMBL" id="KAL2097161.1"/>
    </source>
</evidence>
<dbReference type="GO" id="GO:0005737">
    <property type="term" value="C:cytoplasm"/>
    <property type="evidence" value="ECO:0007669"/>
    <property type="project" value="UniProtKB-ARBA"/>
</dbReference>
<dbReference type="Pfam" id="PF13765">
    <property type="entry name" value="PRY"/>
    <property type="match status" value="1"/>
</dbReference>
<evidence type="ECO:0000256" key="4">
    <source>
        <dbReference type="SAM" id="Phobius"/>
    </source>
</evidence>
<name>A0ABD1KDM2_9TELE</name>
<proteinExistence type="predicted"/>
<reference evidence="6 7" key="1">
    <citation type="submission" date="2024-09" db="EMBL/GenBank/DDBJ databases">
        <title>A chromosome-level genome assembly of Gray's grenadier anchovy, Coilia grayii.</title>
        <authorList>
            <person name="Fu Z."/>
        </authorList>
    </citation>
    <scope>NUCLEOTIDE SEQUENCE [LARGE SCALE GENOMIC DNA]</scope>
    <source>
        <strain evidence="6">G4</strain>
        <tissue evidence="6">Muscle</tissue>
    </source>
</reference>
<dbReference type="InterPro" id="IPR013320">
    <property type="entry name" value="ConA-like_dom_sf"/>
</dbReference>
<dbReference type="PRINTS" id="PR01407">
    <property type="entry name" value="BUTYPHLNCDUF"/>
</dbReference>
<keyword evidence="4" id="KW-0812">Transmembrane</keyword>
<evidence type="ECO:0000259" key="5">
    <source>
        <dbReference type="PROSITE" id="PS50188"/>
    </source>
</evidence>
<dbReference type="PANTHER" id="PTHR25465:SF73">
    <property type="entry name" value="E3 UBIQUITIN_ISG15 LIGASE TRIM25 ISOFORM X1"/>
    <property type="match status" value="1"/>
</dbReference>
<comment type="caution">
    <text evidence="6">The sequence shown here is derived from an EMBL/GenBank/DDBJ whole genome shotgun (WGS) entry which is preliminary data.</text>
</comment>
<feature type="transmembrane region" description="Helical" evidence="4">
    <location>
        <begin position="12"/>
        <end position="30"/>
    </location>
</feature>